<dbReference type="FunFam" id="2.30.180.10:FF:000032">
    <property type="entry name" value="Fasciclin domain-containing protein, putative"/>
    <property type="match status" value="1"/>
</dbReference>
<dbReference type="InterPro" id="IPR036378">
    <property type="entry name" value="FAS1_dom_sf"/>
</dbReference>
<dbReference type="PANTHER" id="PTHR10900:SF124">
    <property type="entry name" value="FI05614P"/>
    <property type="match status" value="1"/>
</dbReference>
<dbReference type="PROSITE" id="PS50213">
    <property type="entry name" value="FAS1"/>
    <property type="match status" value="2"/>
</dbReference>
<organism evidence="2 3">
    <name type="scientific">Batillaria attramentaria</name>
    <dbReference type="NCBI Taxonomy" id="370345"/>
    <lineage>
        <taxon>Eukaryota</taxon>
        <taxon>Metazoa</taxon>
        <taxon>Spiralia</taxon>
        <taxon>Lophotrochozoa</taxon>
        <taxon>Mollusca</taxon>
        <taxon>Gastropoda</taxon>
        <taxon>Caenogastropoda</taxon>
        <taxon>Sorbeoconcha</taxon>
        <taxon>Cerithioidea</taxon>
        <taxon>Batillariidae</taxon>
        <taxon>Batillaria</taxon>
    </lineage>
</organism>
<feature type="domain" description="FAS1" evidence="1">
    <location>
        <begin position="65"/>
        <end position="198"/>
    </location>
</feature>
<protein>
    <recommendedName>
        <fullName evidence="1">FAS1 domain-containing protein</fullName>
    </recommendedName>
</protein>
<dbReference type="PANTHER" id="PTHR10900">
    <property type="entry name" value="PERIOSTIN-RELATED"/>
    <property type="match status" value="1"/>
</dbReference>
<dbReference type="Proteomes" id="UP001519460">
    <property type="component" value="Unassembled WGS sequence"/>
</dbReference>
<reference evidence="2 3" key="1">
    <citation type="journal article" date="2023" name="Sci. Data">
        <title>Genome assembly of the Korean intertidal mud-creeper Batillaria attramentaria.</title>
        <authorList>
            <person name="Patra A.K."/>
            <person name="Ho P.T."/>
            <person name="Jun S."/>
            <person name="Lee S.J."/>
            <person name="Kim Y."/>
            <person name="Won Y.J."/>
        </authorList>
    </citation>
    <scope>NUCLEOTIDE SEQUENCE [LARGE SCALE GENOMIC DNA]</scope>
    <source>
        <strain evidence="2">Wonlab-2016</strain>
    </source>
</reference>
<feature type="domain" description="FAS1" evidence="1">
    <location>
        <begin position="1"/>
        <end position="60"/>
    </location>
</feature>
<proteinExistence type="predicted"/>
<dbReference type="Gene3D" id="2.30.180.10">
    <property type="entry name" value="FAS1 domain"/>
    <property type="match status" value="2"/>
</dbReference>
<evidence type="ECO:0000259" key="1">
    <source>
        <dbReference type="PROSITE" id="PS50213"/>
    </source>
</evidence>
<dbReference type="InterPro" id="IPR050904">
    <property type="entry name" value="Adhesion/Biosynth-related"/>
</dbReference>
<dbReference type="AlphaFoldDB" id="A0ABD0L8T5"/>
<dbReference type="InterPro" id="IPR000782">
    <property type="entry name" value="FAS1_domain"/>
</dbReference>
<comment type="caution">
    <text evidence="2">The sequence shown here is derived from an EMBL/GenBank/DDBJ whole genome shotgun (WGS) entry which is preliminary data.</text>
</comment>
<dbReference type="EMBL" id="JACVVK020000074">
    <property type="protein sequence ID" value="KAK7495567.1"/>
    <property type="molecule type" value="Genomic_DNA"/>
</dbReference>
<keyword evidence="3" id="KW-1185">Reference proteome</keyword>
<feature type="non-terminal residue" evidence="2">
    <location>
        <position position="1"/>
    </location>
</feature>
<evidence type="ECO:0000313" key="2">
    <source>
        <dbReference type="EMBL" id="KAK7495567.1"/>
    </source>
</evidence>
<dbReference type="SUPFAM" id="SSF82153">
    <property type="entry name" value="FAS1 domain"/>
    <property type="match status" value="2"/>
</dbReference>
<name>A0ABD0L8T5_9CAEN</name>
<sequence length="208" mass="22285">GTVLSTQIKNEETTPSLFTNHDIRFNIYNNGKLVTADGAPVRQADQKASNGVIHVLGKVMFPIPEGSVVDLVAKEKMLSTLLKAVQAANLTEALKGGPFTLFAPNDEAFGRLPEGALDKLLANKTALTDVLTYHVVKGTVYSEGLTNGEAVTTLEGKQLHIRKEGKGPEGRIRVNNAEVEHGDVSVTNGVVHVINNVLLPDAPHPPHF</sequence>
<gene>
    <name evidence="2" type="ORF">BaRGS_00013265</name>
</gene>
<dbReference type="SMART" id="SM00554">
    <property type="entry name" value="FAS1"/>
    <property type="match status" value="1"/>
</dbReference>
<evidence type="ECO:0000313" key="3">
    <source>
        <dbReference type="Proteomes" id="UP001519460"/>
    </source>
</evidence>
<dbReference type="Pfam" id="PF02469">
    <property type="entry name" value="Fasciclin"/>
    <property type="match status" value="2"/>
</dbReference>
<accession>A0ABD0L8T5</accession>